<dbReference type="OrthoDB" id="5329892at2"/>
<dbReference type="Pfam" id="PF13179">
    <property type="entry name" value="DUF4006"/>
    <property type="match status" value="1"/>
</dbReference>
<evidence type="ECO:0000313" key="2">
    <source>
        <dbReference type="EMBL" id="STO97171.1"/>
    </source>
</evidence>
<dbReference type="AlphaFoldDB" id="A0A377J3X0"/>
<keyword evidence="1" id="KW-1133">Transmembrane helix</keyword>
<dbReference type="Proteomes" id="UP000254841">
    <property type="component" value="Unassembled WGS sequence"/>
</dbReference>
<organism evidence="2 3">
    <name type="scientific">Helicobacter canis</name>
    <dbReference type="NCBI Taxonomy" id="29419"/>
    <lineage>
        <taxon>Bacteria</taxon>
        <taxon>Pseudomonadati</taxon>
        <taxon>Campylobacterota</taxon>
        <taxon>Epsilonproteobacteria</taxon>
        <taxon>Campylobacterales</taxon>
        <taxon>Helicobacteraceae</taxon>
        <taxon>Helicobacter</taxon>
    </lineage>
</organism>
<evidence type="ECO:0000256" key="1">
    <source>
        <dbReference type="SAM" id="Phobius"/>
    </source>
</evidence>
<feature type="transmembrane region" description="Helical" evidence="1">
    <location>
        <begin position="12"/>
        <end position="32"/>
    </location>
</feature>
<reference evidence="2 3" key="1">
    <citation type="submission" date="2018-06" db="EMBL/GenBank/DDBJ databases">
        <authorList>
            <consortium name="Pathogen Informatics"/>
            <person name="Doyle S."/>
        </authorList>
    </citation>
    <scope>NUCLEOTIDE SEQUENCE [LARGE SCALE GENOMIC DNA]</scope>
    <source>
        <strain evidence="2 3">NCTC12410</strain>
    </source>
</reference>
<protein>
    <submittedName>
        <fullName evidence="2">Putative inner membrane protein</fullName>
    </submittedName>
</protein>
<proteinExistence type="predicted"/>
<keyword evidence="1" id="KW-0472">Membrane</keyword>
<evidence type="ECO:0000313" key="3">
    <source>
        <dbReference type="Proteomes" id="UP000254841"/>
    </source>
</evidence>
<name>A0A377J3X0_9HELI</name>
<dbReference type="RefSeq" id="WP_115011433.1">
    <property type="nucleotide sequence ID" value="NZ_UGHV01000001.1"/>
</dbReference>
<keyword evidence="1" id="KW-0812">Transmembrane</keyword>
<accession>A0A377J3X0</accession>
<dbReference type="EMBL" id="UGHV01000001">
    <property type="protein sequence ID" value="STO97171.1"/>
    <property type="molecule type" value="Genomic_DNA"/>
</dbReference>
<sequence>MNGLFGINGLLGYLVAVVLVVVLAIGFGYVAVSVQSANAQNYYEFKDYKGIKAQSVENKNFFQDAQ</sequence>
<dbReference type="InterPro" id="IPR025065">
    <property type="entry name" value="DUF4006"/>
</dbReference>
<gene>
    <name evidence="2" type="ORF">NCTC12410_00993</name>
</gene>